<dbReference type="EMBL" id="QZKU01000002">
    <property type="protein sequence ID" value="RJP26849.1"/>
    <property type="molecule type" value="Genomic_DNA"/>
</dbReference>
<accession>A0A3A4P6R1</accession>
<gene>
    <name evidence="3" type="ORF">C4520_00060</name>
</gene>
<dbReference type="AlphaFoldDB" id="A0A3A4P6R1"/>
<dbReference type="Proteomes" id="UP000265882">
    <property type="component" value="Unassembled WGS sequence"/>
</dbReference>
<name>A0A3A4P6R1_ABYX5</name>
<dbReference type="Pfam" id="PF13588">
    <property type="entry name" value="HSDR_N_2"/>
    <property type="match status" value="1"/>
</dbReference>
<proteinExistence type="predicted"/>
<organism evidence="3 4">
    <name type="scientific">Abyssobacteria bacterium (strain SURF_5)</name>
    <dbReference type="NCBI Taxonomy" id="2093360"/>
    <lineage>
        <taxon>Bacteria</taxon>
        <taxon>Pseudomonadati</taxon>
        <taxon>Candidatus Hydrogenedentota</taxon>
        <taxon>Candidatus Abyssobacteria</taxon>
    </lineage>
</organism>
<reference evidence="3 4" key="1">
    <citation type="journal article" date="2017" name="ISME J.">
        <title>Energy and carbon metabolisms in a deep terrestrial subsurface fluid microbial community.</title>
        <authorList>
            <person name="Momper L."/>
            <person name="Jungbluth S.P."/>
            <person name="Lee M.D."/>
            <person name="Amend J.P."/>
        </authorList>
    </citation>
    <scope>NUCLEOTIDE SEQUENCE [LARGE SCALE GENOMIC DNA]</scope>
    <source>
        <strain evidence="3">SURF_5</strain>
    </source>
</reference>
<feature type="domain" description="Type I restriction enzyme R protein N-terminal" evidence="2">
    <location>
        <begin position="64"/>
        <end position="125"/>
    </location>
</feature>
<keyword evidence="3" id="KW-0378">Hydrolase</keyword>
<keyword evidence="3" id="KW-0255">Endonuclease</keyword>
<keyword evidence="3" id="KW-0540">Nuclease</keyword>
<comment type="caution">
    <text evidence="3">The sequence shown here is derived from an EMBL/GenBank/DDBJ whole genome shotgun (WGS) entry which is preliminary data.</text>
</comment>
<dbReference type="InterPro" id="IPR029464">
    <property type="entry name" value="HSDR_N"/>
</dbReference>
<evidence type="ECO:0000313" key="3">
    <source>
        <dbReference type="EMBL" id="RJP26849.1"/>
    </source>
</evidence>
<feature type="region of interest" description="Disordered" evidence="1">
    <location>
        <begin position="242"/>
        <end position="264"/>
    </location>
</feature>
<sequence length="287" mass="32607">MISIPKAVAARFVSTVPKFQRILQIARDRDVNEADTVAIVQDILSEVMGFDKYLEITSEYCIRGTFCDLAIKMGETVQNVIEVKAIGLTLKENHLRQAVDYCANHGAQWAVLTNGINWELYKIRFEQPIQYDLVYSFNFLELSARKAEDQEKLFILSKEGLARAARETFYEKIQSVNRFIIGALLRQESVFSTLRRDLKKLTPGLRIRDEEIEKILLNEVLKRDIIEGEEASKALSRVRRTLRKVSKQSSKPKGKLQPAPTLARPAFIPASETFEQATATDPAVVTD</sequence>
<dbReference type="GO" id="GO:0004519">
    <property type="term" value="F:endonuclease activity"/>
    <property type="evidence" value="ECO:0007669"/>
    <property type="project" value="UniProtKB-KW"/>
</dbReference>
<evidence type="ECO:0000259" key="2">
    <source>
        <dbReference type="Pfam" id="PF13588"/>
    </source>
</evidence>
<evidence type="ECO:0000256" key="1">
    <source>
        <dbReference type="SAM" id="MobiDB-lite"/>
    </source>
</evidence>
<protein>
    <submittedName>
        <fullName evidence="3">Restriction endonuclease subunit R</fullName>
    </submittedName>
</protein>
<evidence type="ECO:0000313" key="4">
    <source>
        <dbReference type="Proteomes" id="UP000265882"/>
    </source>
</evidence>
<feature type="compositionally biased region" description="Basic residues" evidence="1">
    <location>
        <begin position="242"/>
        <end position="254"/>
    </location>
</feature>